<dbReference type="Proteomes" id="UP001148125">
    <property type="component" value="Unassembled WGS sequence"/>
</dbReference>
<organism evidence="1 2">
    <name type="scientific">Alkalihalobacterium chitinilyticum</name>
    <dbReference type="NCBI Taxonomy" id="2980103"/>
    <lineage>
        <taxon>Bacteria</taxon>
        <taxon>Bacillati</taxon>
        <taxon>Bacillota</taxon>
        <taxon>Bacilli</taxon>
        <taxon>Bacillales</taxon>
        <taxon>Bacillaceae</taxon>
        <taxon>Alkalihalobacterium</taxon>
    </lineage>
</organism>
<evidence type="ECO:0000313" key="2">
    <source>
        <dbReference type="Proteomes" id="UP001148125"/>
    </source>
</evidence>
<proteinExistence type="predicted"/>
<keyword evidence="2" id="KW-1185">Reference proteome</keyword>
<reference evidence="1" key="1">
    <citation type="submission" date="2024-05" db="EMBL/GenBank/DDBJ databases">
        <title>Alkalihalobacillus sp. strain MEB203 novel alkaliphilic bacterium from Lonar Lake, India.</title>
        <authorList>
            <person name="Joshi A."/>
            <person name="Thite S."/>
            <person name="Mengade P."/>
        </authorList>
    </citation>
    <scope>NUCLEOTIDE SEQUENCE</scope>
    <source>
        <strain evidence="1">MEB 203</strain>
    </source>
</reference>
<name>A0ABT5VFM5_9BACI</name>
<sequence length="91" mass="10884">MISLMCGTCAIEEERSVEERKELSKRLRPNKVHQCPSCSFYFGMFNYQPRRVKEVDRLLDLEVEEEQVVEEENEVIEEKKPKMIEEQISLF</sequence>
<comment type="caution">
    <text evidence="1">The sequence shown here is derived from an EMBL/GenBank/DDBJ whole genome shotgun (WGS) entry which is preliminary data.</text>
</comment>
<evidence type="ECO:0000313" key="1">
    <source>
        <dbReference type="EMBL" id="MDE5414251.1"/>
    </source>
</evidence>
<evidence type="ECO:0008006" key="3">
    <source>
        <dbReference type="Google" id="ProtNLM"/>
    </source>
</evidence>
<protein>
    <recommendedName>
        <fullName evidence="3">DUF2197 domain-containing protein</fullName>
    </recommendedName>
</protein>
<dbReference type="EMBL" id="JAOTPO010000008">
    <property type="protein sequence ID" value="MDE5414251.1"/>
    <property type="molecule type" value="Genomic_DNA"/>
</dbReference>
<gene>
    <name evidence="1" type="ORF">N7Z68_12790</name>
</gene>
<dbReference type="RefSeq" id="WP_275118861.1">
    <property type="nucleotide sequence ID" value="NZ_JAOTPO010000008.1"/>
</dbReference>
<accession>A0ABT5VFM5</accession>